<evidence type="ECO:0000256" key="1">
    <source>
        <dbReference type="ARBA" id="ARBA00009809"/>
    </source>
</evidence>
<dbReference type="InterPro" id="IPR013780">
    <property type="entry name" value="Glyco_hydro_b"/>
</dbReference>
<feature type="domain" description="Glycoside hydrolase 35 catalytic" evidence="3">
    <location>
        <begin position="10"/>
        <end position="121"/>
    </location>
</feature>
<comment type="similarity">
    <text evidence="1 2">Belongs to the glycosyl hydrolase 35 family.</text>
</comment>
<protein>
    <recommendedName>
        <fullName evidence="6">Beta-galactosidase</fullName>
    </recommendedName>
</protein>
<evidence type="ECO:0000259" key="4">
    <source>
        <dbReference type="Pfam" id="PF22369"/>
    </source>
</evidence>
<dbReference type="GO" id="GO:0004553">
    <property type="term" value="F:hydrolase activity, hydrolyzing O-glycosyl compounds"/>
    <property type="evidence" value="ECO:0007669"/>
    <property type="project" value="InterPro"/>
</dbReference>
<gene>
    <name evidence="5" type="ORF">FJIOJMEM_00007</name>
</gene>
<dbReference type="InterPro" id="IPR031330">
    <property type="entry name" value="Gly_Hdrlase_35_cat"/>
</dbReference>
<dbReference type="EMBL" id="MT631271">
    <property type="protein sequence ID" value="QNO47681.1"/>
    <property type="molecule type" value="Genomic_DNA"/>
</dbReference>
<sequence length="739" mass="84070">MALTIRNRRFYLDCERMLLVSGSVHYWRLDRSRWGEILDRVREMGFETICTYVPWCVHEISRGEFDFGEINPDYDLDAFLTLCEKKDMHVLLRPGPHVNSEITYFGFPKRIVHDPEIQSVTADGTPVIFPSPPRMFPVPSYASEKFYREVGRYFDRVAPIIRAHLHPHGGIIAVQADNELSFFLRTQPYDHDYSTGAIRLYARFLEEKYQDIRALNERYSTEYGSFDAVLPPRDFNCASNGANRKNIELPYYLDWIEYKEYYLQYGLSRIAEMLRERGVETLIYHNLPGLCTKPPYNHVRMEEIVDVVGFDLYYYKEEYHKVKRCVQYLNGISRAPFLSEFAAGFVALPIPVKPILLDDARFTTYAALMHGFSGINFYMLVERERWVGSPIDRFGGIRREHFKFYQEFNRILKRMDYQKLESACDGILLVNRDCARLELASSLLTPIPIIGGITPEYYVSEDDLGFSDIIQLECTRQWNALYFGFGAAKYPVAIGDTTISEERLAEYKMVAVPTFDFMSESVQKKLSNYARNGGHLVIGPRVPVLDYTMQKCNILEKNLLKPYEGLDRLDLNGAALASVDLFDIADISDIPDPGDSASVSASIPSTAPVPASLLAAEPGHKTLIYQQSIGSGTIIHFGFLFPRIAEPDHVTQGLLAIIERIATATGLDRTIPETDPGIDVAVQRAADCGREFLFVANTRATRRDVDVGGRYRDLKSGEVVGPVTTVPAYTVLILEADQR</sequence>
<dbReference type="GO" id="GO:0005975">
    <property type="term" value="P:carbohydrate metabolic process"/>
    <property type="evidence" value="ECO:0007669"/>
    <property type="project" value="InterPro"/>
</dbReference>
<organism evidence="5">
    <name type="scientific">Candidatus Methanogaster sp. ANME-2c ERB4</name>
    <dbReference type="NCBI Taxonomy" id="2759911"/>
    <lineage>
        <taxon>Archaea</taxon>
        <taxon>Methanobacteriati</taxon>
        <taxon>Methanobacteriota</taxon>
        <taxon>Stenosarchaea group</taxon>
        <taxon>Methanomicrobia</taxon>
        <taxon>Methanosarcinales</taxon>
        <taxon>ANME-2 cluster</taxon>
        <taxon>Candidatus Methanogasteraceae</taxon>
        <taxon>Candidatus Methanogaster</taxon>
    </lineage>
</organism>
<dbReference type="PRINTS" id="PR00742">
    <property type="entry name" value="GLHYDRLASE35"/>
</dbReference>
<dbReference type="CDD" id="cd03143">
    <property type="entry name" value="A4_beta-galactosidase_middle_domain"/>
    <property type="match status" value="1"/>
</dbReference>
<evidence type="ECO:0008006" key="6">
    <source>
        <dbReference type="Google" id="ProtNLM"/>
    </source>
</evidence>
<name>A0A7G9YI47_9EURY</name>
<dbReference type="Pfam" id="PF22369">
    <property type="entry name" value="GLMA_2nd"/>
    <property type="match status" value="1"/>
</dbReference>
<dbReference type="Gene3D" id="2.60.40.1180">
    <property type="entry name" value="Golgi alpha-mannosidase II"/>
    <property type="match status" value="1"/>
</dbReference>
<dbReference type="PANTHER" id="PTHR23421">
    <property type="entry name" value="BETA-GALACTOSIDASE RELATED"/>
    <property type="match status" value="1"/>
</dbReference>
<dbReference type="Gene3D" id="3.20.20.80">
    <property type="entry name" value="Glycosidases"/>
    <property type="match status" value="1"/>
</dbReference>
<dbReference type="SUPFAM" id="SSF51445">
    <property type="entry name" value="(Trans)glycosidases"/>
    <property type="match status" value="1"/>
</dbReference>
<dbReference type="Pfam" id="PF01301">
    <property type="entry name" value="Glyco_hydro_35"/>
    <property type="match status" value="1"/>
</dbReference>
<dbReference type="AlphaFoldDB" id="A0A7G9YI47"/>
<proteinExistence type="inferred from homology"/>
<reference evidence="5" key="1">
    <citation type="submission" date="2020-06" db="EMBL/GenBank/DDBJ databases">
        <title>Unique genomic features of the anaerobic methanotrophic archaea.</title>
        <authorList>
            <person name="Chadwick G.L."/>
            <person name="Skennerton C.T."/>
            <person name="Laso-Perez R."/>
            <person name="Leu A.O."/>
            <person name="Speth D.R."/>
            <person name="Yu H."/>
            <person name="Morgan-Lang C."/>
            <person name="Hatzenpichler R."/>
            <person name="Goudeau D."/>
            <person name="Malmstrom R."/>
            <person name="Brazelton W.J."/>
            <person name="Woyke T."/>
            <person name="Hallam S.J."/>
            <person name="Tyson G.W."/>
            <person name="Wegener G."/>
            <person name="Boetius A."/>
            <person name="Orphan V."/>
        </authorList>
    </citation>
    <scope>NUCLEOTIDE SEQUENCE</scope>
</reference>
<feature type="domain" description="GLMA-like second" evidence="4">
    <location>
        <begin position="499"/>
        <end position="565"/>
    </location>
</feature>
<accession>A0A7G9YI47</accession>
<evidence type="ECO:0000259" key="3">
    <source>
        <dbReference type="Pfam" id="PF01301"/>
    </source>
</evidence>
<dbReference type="InterPro" id="IPR001944">
    <property type="entry name" value="Glycoside_Hdrlase_35"/>
</dbReference>
<dbReference type="Gene3D" id="3.40.50.880">
    <property type="match status" value="1"/>
</dbReference>
<dbReference type="InterPro" id="IPR054746">
    <property type="entry name" value="GLMA-like_second"/>
</dbReference>
<evidence type="ECO:0000256" key="2">
    <source>
        <dbReference type="RuleBase" id="RU003679"/>
    </source>
</evidence>
<dbReference type="InterPro" id="IPR029062">
    <property type="entry name" value="Class_I_gatase-like"/>
</dbReference>
<dbReference type="InterPro" id="IPR017853">
    <property type="entry name" value="GH"/>
</dbReference>
<evidence type="ECO:0000313" key="5">
    <source>
        <dbReference type="EMBL" id="QNO47681.1"/>
    </source>
</evidence>